<dbReference type="FunFam" id="3.30.1490.20:FF:000010">
    <property type="entry name" value="Phosphoenolpyruvate synthase"/>
    <property type="match status" value="1"/>
</dbReference>
<dbReference type="PANTHER" id="PTHR43030:SF1">
    <property type="entry name" value="PHOSPHOENOLPYRUVATE SYNTHASE"/>
    <property type="match status" value="1"/>
</dbReference>
<dbReference type="InterPro" id="IPR000121">
    <property type="entry name" value="PEP_util_C"/>
</dbReference>
<dbReference type="PROSITE" id="PS00370">
    <property type="entry name" value="PEP_ENZYMES_PHOS_SITE"/>
    <property type="match status" value="1"/>
</dbReference>
<dbReference type="Pfam" id="PF02896">
    <property type="entry name" value="PEP-utilizers_C"/>
    <property type="match status" value="1"/>
</dbReference>
<evidence type="ECO:0000256" key="9">
    <source>
        <dbReference type="ARBA" id="ARBA00022741"/>
    </source>
</evidence>
<evidence type="ECO:0000313" key="20">
    <source>
        <dbReference type="Proteomes" id="UP000177078"/>
    </source>
</evidence>
<dbReference type="PANTHER" id="PTHR43030">
    <property type="entry name" value="PHOSPHOENOLPYRUVATE SYNTHASE"/>
    <property type="match status" value="1"/>
</dbReference>
<keyword evidence="12 15" id="KW-0460">Magnesium</keyword>
<dbReference type="InterPro" id="IPR008279">
    <property type="entry name" value="PEP-util_enz_mobile_dom"/>
</dbReference>
<protein>
    <recommendedName>
        <fullName evidence="6 15">Phosphoenolpyruvate synthase</fullName>
        <shortName evidence="15">PEP synthase</shortName>
        <ecNumber evidence="5 15">2.7.9.2</ecNumber>
    </recommendedName>
    <alternativeName>
        <fullName evidence="13 15">Pyruvate, water dikinase</fullName>
    </alternativeName>
</protein>
<keyword evidence="11 15" id="KW-0067">ATP-binding</keyword>
<comment type="function">
    <text evidence="2 15">Catalyzes the phosphorylation of pyruvate to phosphoenolpyruvate.</text>
</comment>
<comment type="caution">
    <text evidence="19">The sequence shown here is derived from an EMBL/GenBank/DDBJ whole genome shotgun (WGS) entry which is preliminary data.</text>
</comment>
<dbReference type="EMBL" id="MHUC01000009">
    <property type="protein sequence ID" value="OHA71182.1"/>
    <property type="molecule type" value="Genomic_DNA"/>
</dbReference>
<dbReference type="InterPro" id="IPR023151">
    <property type="entry name" value="PEP_util_CS"/>
</dbReference>
<dbReference type="NCBIfam" id="NF005057">
    <property type="entry name" value="PRK06464.1"/>
    <property type="match status" value="1"/>
</dbReference>
<proteinExistence type="inferred from homology"/>
<feature type="domain" description="Pyruvate phosphate dikinase AMP/ATP-binding" evidence="17">
    <location>
        <begin position="20"/>
        <end position="352"/>
    </location>
</feature>
<evidence type="ECO:0000256" key="8">
    <source>
        <dbReference type="ARBA" id="ARBA00022723"/>
    </source>
</evidence>
<dbReference type="Pfam" id="PF01326">
    <property type="entry name" value="PPDK_N"/>
    <property type="match status" value="1"/>
</dbReference>
<evidence type="ECO:0000256" key="1">
    <source>
        <dbReference type="ARBA" id="ARBA00001946"/>
    </source>
</evidence>
<evidence type="ECO:0000256" key="10">
    <source>
        <dbReference type="ARBA" id="ARBA00022777"/>
    </source>
</evidence>
<evidence type="ECO:0000259" key="17">
    <source>
        <dbReference type="Pfam" id="PF01326"/>
    </source>
</evidence>
<evidence type="ECO:0000256" key="11">
    <source>
        <dbReference type="ARBA" id="ARBA00022840"/>
    </source>
</evidence>
<dbReference type="InterPro" id="IPR002192">
    <property type="entry name" value="PPDK_AMP/ATP-bd"/>
</dbReference>
<dbReference type="Gene3D" id="3.20.20.60">
    <property type="entry name" value="Phosphoenolpyruvate-binding domains"/>
    <property type="match status" value="1"/>
</dbReference>
<dbReference type="Proteomes" id="UP000177078">
    <property type="component" value="Unassembled WGS sequence"/>
</dbReference>
<name>A0A1G2RFX7_9BACT</name>
<dbReference type="FunFam" id="3.30.470.20:FF:000017">
    <property type="entry name" value="Phosphoenolpyruvate synthase"/>
    <property type="match status" value="1"/>
</dbReference>
<dbReference type="PIRSF" id="PIRSF000854">
    <property type="entry name" value="PEP_synthase"/>
    <property type="match status" value="1"/>
</dbReference>
<dbReference type="Pfam" id="PF00391">
    <property type="entry name" value="PEP-utilizers"/>
    <property type="match status" value="1"/>
</dbReference>
<evidence type="ECO:0000313" key="19">
    <source>
        <dbReference type="EMBL" id="OHA71182.1"/>
    </source>
</evidence>
<keyword evidence="7 15" id="KW-0808">Transferase</keyword>
<dbReference type="EC" id="2.7.9.2" evidence="5 15"/>
<evidence type="ECO:0000256" key="3">
    <source>
        <dbReference type="ARBA" id="ARBA00004742"/>
    </source>
</evidence>
<comment type="similarity">
    <text evidence="4 15">Belongs to the PEP-utilizing enzyme family.</text>
</comment>
<dbReference type="SUPFAM" id="SSF56059">
    <property type="entry name" value="Glutathione synthetase ATP-binding domain-like"/>
    <property type="match status" value="1"/>
</dbReference>
<comment type="catalytic activity">
    <reaction evidence="14 15">
        <text>pyruvate + ATP + H2O = phosphoenolpyruvate + AMP + phosphate + 2 H(+)</text>
        <dbReference type="Rhea" id="RHEA:11364"/>
        <dbReference type="ChEBI" id="CHEBI:15361"/>
        <dbReference type="ChEBI" id="CHEBI:15377"/>
        <dbReference type="ChEBI" id="CHEBI:15378"/>
        <dbReference type="ChEBI" id="CHEBI:30616"/>
        <dbReference type="ChEBI" id="CHEBI:43474"/>
        <dbReference type="ChEBI" id="CHEBI:58702"/>
        <dbReference type="ChEBI" id="CHEBI:456215"/>
        <dbReference type="EC" id="2.7.9.2"/>
    </reaction>
</comment>
<dbReference type="InterPro" id="IPR006319">
    <property type="entry name" value="PEP_synth"/>
</dbReference>
<dbReference type="InterPro" id="IPR036637">
    <property type="entry name" value="Phosphohistidine_dom_sf"/>
</dbReference>
<dbReference type="Gene3D" id="3.30.1490.20">
    <property type="entry name" value="ATP-grasp fold, A domain"/>
    <property type="match status" value="1"/>
</dbReference>
<dbReference type="Gene3D" id="3.50.30.10">
    <property type="entry name" value="Phosphohistidine domain"/>
    <property type="match status" value="1"/>
</dbReference>
<keyword evidence="19" id="KW-0670">Pyruvate</keyword>
<dbReference type="GO" id="GO:0008986">
    <property type="term" value="F:pyruvate, water dikinase activity"/>
    <property type="evidence" value="ECO:0007669"/>
    <property type="project" value="UniProtKB-EC"/>
</dbReference>
<dbReference type="InterPro" id="IPR015813">
    <property type="entry name" value="Pyrv/PenolPyrv_kinase-like_dom"/>
</dbReference>
<evidence type="ECO:0000256" key="6">
    <source>
        <dbReference type="ARBA" id="ARBA00021623"/>
    </source>
</evidence>
<keyword evidence="10 15" id="KW-0418">Kinase</keyword>
<sequence length="800" mass="89456">MSYKNKYILWYRDISARDVSLVGGKNASLGEMFNRFAKPKTKNEKRKTELINVPDGFAFTAKAYWYFIKANNLGKKLKSILQNYDPQSINSLQQVGKKARSIILNAKIPEDLARDIIQDYRLLEKKYGKNISVAVRSSGIAEDSPKTSFAGQFETFLNVKGEKELLSAIKKCLASSFGDRVIAYRDEKKVSHLKFALSIGIQRMVRSDLGSSGIMFTLDTETGFQNVVLVSSIWGVGEMIVKGKVTPDEFYVFKPGLKQGFKSVIAKNLGRKEKKFIYGENDGLKEVSVSKNQQDKFSITEEEVLQLAQWACLIEKHYGAPQDIEWAKDGKTGELFITQSRPETIHSFQTARVYREYRLSTKKAPILNGIAVGNKIGQGKVRVINNVSQINQFQKGEVLVTKMTDPDWVPAMRIASAIVTDEGGKTCHAAIISRELGVPAIVGTDTATKVLKNSQLVTVDCSQGLEGKIFSGKIPFKIKKYNLKNIPKLKTKIMLNIGAPDTAFKSSFLPVAGVGLARVEFILAEKIKIHPLALYHFNKIKNRKVKREIENNTIGYKNKKEFFVDELSEGISQIAAAFYPKPVILRMSDLKSNEYNNLIGGELYEQQESNPMIGWRGASRYADPQFRPAFKMECQAIKRARDVFGLKNIWIMVPFCRTVEEGKKVLALLKKNGLEQKKSGLKIIVMCEIPSNVILADKFLDIFDGMSIGSNDLTQLVLGIDRDSAKIAGEGDERNEAVKEMIKTVIAKCNKRKKYCGICGEAPSIFPEFAEFLVKEGIESISLNADSVIKTILTLAKGKR</sequence>
<dbReference type="SUPFAM" id="SSF51621">
    <property type="entry name" value="Phosphoenolpyruvate/pyruvate domain"/>
    <property type="match status" value="1"/>
</dbReference>
<feature type="domain" description="PEP-utilising enzyme C-terminal" evidence="18">
    <location>
        <begin position="487"/>
        <end position="795"/>
    </location>
</feature>
<dbReference type="Gene3D" id="3.30.470.20">
    <property type="entry name" value="ATP-grasp fold, B domain"/>
    <property type="match status" value="1"/>
</dbReference>
<keyword evidence="8 15" id="KW-0479">Metal-binding</keyword>
<dbReference type="PROSITE" id="PS00742">
    <property type="entry name" value="PEP_ENZYMES_2"/>
    <property type="match status" value="1"/>
</dbReference>
<evidence type="ECO:0000256" key="15">
    <source>
        <dbReference type="PIRNR" id="PIRNR000854"/>
    </source>
</evidence>
<evidence type="ECO:0000259" key="16">
    <source>
        <dbReference type="Pfam" id="PF00391"/>
    </source>
</evidence>
<dbReference type="InterPro" id="IPR013815">
    <property type="entry name" value="ATP_grasp_subdomain_1"/>
</dbReference>
<evidence type="ECO:0000256" key="2">
    <source>
        <dbReference type="ARBA" id="ARBA00002988"/>
    </source>
</evidence>
<reference evidence="19 20" key="1">
    <citation type="journal article" date="2016" name="Nat. Commun.">
        <title>Thousands of microbial genomes shed light on interconnected biogeochemical processes in an aquifer system.</title>
        <authorList>
            <person name="Anantharaman K."/>
            <person name="Brown C.T."/>
            <person name="Hug L.A."/>
            <person name="Sharon I."/>
            <person name="Castelle C.J."/>
            <person name="Probst A.J."/>
            <person name="Thomas B.C."/>
            <person name="Singh A."/>
            <person name="Wilkins M.J."/>
            <person name="Karaoz U."/>
            <person name="Brodie E.L."/>
            <person name="Williams K.H."/>
            <person name="Hubbard S.S."/>
            <person name="Banfield J.F."/>
        </authorList>
    </citation>
    <scope>NUCLEOTIDE SEQUENCE [LARGE SCALE GENOMIC DNA]</scope>
</reference>
<evidence type="ECO:0000256" key="14">
    <source>
        <dbReference type="ARBA" id="ARBA00047700"/>
    </source>
</evidence>
<evidence type="ECO:0000256" key="5">
    <source>
        <dbReference type="ARBA" id="ARBA00011996"/>
    </source>
</evidence>
<dbReference type="AlphaFoldDB" id="A0A1G2RFX7"/>
<evidence type="ECO:0000256" key="13">
    <source>
        <dbReference type="ARBA" id="ARBA00033470"/>
    </source>
</evidence>
<dbReference type="UniPathway" id="UPA00138"/>
<dbReference type="STRING" id="1802457.A3F15_02380"/>
<dbReference type="GO" id="GO:0005524">
    <property type="term" value="F:ATP binding"/>
    <property type="evidence" value="ECO:0007669"/>
    <property type="project" value="UniProtKB-KW"/>
</dbReference>
<keyword evidence="9 15" id="KW-0547">Nucleotide-binding</keyword>
<feature type="domain" description="PEP-utilising enzyme mobile" evidence="16">
    <location>
        <begin position="393"/>
        <end position="464"/>
    </location>
</feature>
<dbReference type="InterPro" id="IPR040442">
    <property type="entry name" value="Pyrv_kinase-like_dom_sf"/>
</dbReference>
<dbReference type="SUPFAM" id="SSF52009">
    <property type="entry name" value="Phosphohistidine domain"/>
    <property type="match status" value="1"/>
</dbReference>
<evidence type="ECO:0000256" key="12">
    <source>
        <dbReference type="ARBA" id="ARBA00022842"/>
    </source>
</evidence>
<gene>
    <name evidence="19" type="ORF">A3F15_02380</name>
</gene>
<organism evidence="19 20">
    <name type="scientific">Candidatus Wildermuthbacteria bacterium RIFCSPHIGHO2_12_FULL_40_12</name>
    <dbReference type="NCBI Taxonomy" id="1802457"/>
    <lineage>
        <taxon>Bacteria</taxon>
        <taxon>Candidatus Wildermuthiibacteriota</taxon>
    </lineage>
</organism>
<dbReference type="InterPro" id="IPR018274">
    <property type="entry name" value="PEP_util_AS"/>
</dbReference>
<evidence type="ECO:0000256" key="7">
    <source>
        <dbReference type="ARBA" id="ARBA00022679"/>
    </source>
</evidence>
<evidence type="ECO:0000259" key="18">
    <source>
        <dbReference type="Pfam" id="PF02896"/>
    </source>
</evidence>
<dbReference type="GO" id="GO:0006094">
    <property type="term" value="P:gluconeogenesis"/>
    <property type="evidence" value="ECO:0007669"/>
    <property type="project" value="UniProtKB-UniPathway"/>
</dbReference>
<comment type="pathway">
    <text evidence="3 15">Carbohydrate biosynthesis; gluconeogenesis.</text>
</comment>
<accession>A0A1G2RFX7</accession>
<evidence type="ECO:0000256" key="4">
    <source>
        <dbReference type="ARBA" id="ARBA00007837"/>
    </source>
</evidence>
<comment type="cofactor">
    <cofactor evidence="1 15">
        <name>Mg(2+)</name>
        <dbReference type="ChEBI" id="CHEBI:18420"/>
    </cofactor>
</comment>
<dbReference type="GO" id="GO:0046872">
    <property type="term" value="F:metal ion binding"/>
    <property type="evidence" value="ECO:0007669"/>
    <property type="project" value="UniProtKB-KW"/>
</dbReference>
<dbReference type="NCBIfam" id="TIGR01418">
    <property type="entry name" value="PEP_synth"/>
    <property type="match status" value="1"/>
</dbReference>